<dbReference type="EMBL" id="CAJEWN010000834">
    <property type="protein sequence ID" value="CAD2190779.1"/>
    <property type="molecule type" value="Genomic_DNA"/>
</dbReference>
<feature type="compositionally biased region" description="Basic and acidic residues" evidence="1">
    <location>
        <begin position="177"/>
        <end position="192"/>
    </location>
</feature>
<evidence type="ECO:0000313" key="3">
    <source>
        <dbReference type="Proteomes" id="UP000580250"/>
    </source>
</evidence>
<protein>
    <submittedName>
        <fullName evidence="2">Uncharacterized protein</fullName>
    </submittedName>
</protein>
<sequence length="205" mass="23572">MAPAKSELQQIIDKLAALELKIDNNNTKFSSFSNEILQIKNALTTIESKIQTIETTIETNFKNNESAASEQERNRSIVMIGLQESKSTTPSIRVVEDKAAIEDVLNLLGVESPFISYRMGKYDPTAKGCRLVKIVFGASKFQRISLAEWKRHRVEMKKENKWSRLLLRPSLTREQLEAEKNERAKKRDEYNKKMSVNVTERTKNH</sequence>
<name>A0A6V7WUN3_MELEN</name>
<comment type="caution">
    <text evidence="2">The sequence shown here is derived from an EMBL/GenBank/DDBJ whole genome shotgun (WGS) entry which is preliminary data.</text>
</comment>
<organism evidence="2 3">
    <name type="scientific">Meloidogyne enterolobii</name>
    <name type="common">Root-knot nematode worm</name>
    <name type="synonym">Meloidogyne mayaguensis</name>
    <dbReference type="NCBI Taxonomy" id="390850"/>
    <lineage>
        <taxon>Eukaryota</taxon>
        <taxon>Metazoa</taxon>
        <taxon>Ecdysozoa</taxon>
        <taxon>Nematoda</taxon>
        <taxon>Chromadorea</taxon>
        <taxon>Rhabditida</taxon>
        <taxon>Tylenchina</taxon>
        <taxon>Tylenchomorpha</taxon>
        <taxon>Tylenchoidea</taxon>
        <taxon>Meloidogynidae</taxon>
        <taxon>Meloidogyninae</taxon>
        <taxon>Meloidogyne</taxon>
    </lineage>
</organism>
<dbReference type="Proteomes" id="UP000580250">
    <property type="component" value="Unassembled WGS sequence"/>
</dbReference>
<accession>A0A6V7WUN3</accession>
<dbReference type="AlphaFoldDB" id="A0A6V7WUN3"/>
<gene>
    <name evidence="2" type="ORF">MENT_LOCUS43595</name>
</gene>
<evidence type="ECO:0000256" key="1">
    <source>
        <dbReference type="SAM" id="MobiDB-lite"/>
    </source>
</evidence>
<evidence type="ECO:0000313" key="2">
    <source>
        <dbReference type="EMBL" id="CAD2190779.1"/>
    </source>
</evidence>
<proteinExistence type="predicted"/>
<reference evidence="2 3" key="1">
    <citation type="submission" date="2020-08" db="EMBL/GenBank/DDBJ databases">
        <authorList>
            <person name="Koutsovoulos G."/>
            <person name="Danchin GJ E."/>
        </authorList>
    </citation>
    <scope>NUCLEOTIDE SEQUENCE [LARGE SCALE GENOMIC DNA]</scope>
</reference>
<feature type="region of interest" description="Disordered" evidence="1">
    <location>
        <begin position="177"/>
        <end position="205"/>
    </location>
</feature>